<evidence type="ECO:0000259" key="1">
    <source>
        <dbReference type="Pfam" id="PF12222"/>
    </source>
</evidence>
<reference evidence="2" key="2">
    <citation type="submission" date="2020-08" db="EMBL/GenBank/DDBJ databases">
        <title>Plant Genome Project.</title>
        <authorList>
            <person name="Zhang R.-G."/>
        </authorList>
    </citation>
    <scope>NUCLEOTIDE SEQUENCE</scope>
    <source>
        <strain evidence="2">Huo1</strain>
        <tissue evidence="2">Leaf</tissue>
    </source>
</reference>
<comment type="caution">
    <text evidence="2">The sequence shown here is derived from an EMBL/GenBank/DDBJ whole genome shotgun (WGS) entry which is preliminary data.</text>
</comment>
<dbReference type="Pfam" id="PF12222">
    <property type="entry name" value="PNGaseA"/>
    <property type="match status" value="1"/>
</dbReference>
<gene>
    <name evidence="2" type="ORF">SASPL_101509</name>
</gene>
<dbReference type="Proteomes" id="UP000298416">
    <property type="component" value="Unassembled WGS sequence"/>
</dbReference>
<dbReference type="AlphaFoldDB" id="A0A8X8YVW8"/>
<proteinExistence type="predicted"/>
<reference evidence="2" key="1">
    <citation type="submission" date="2018-01" db="EMBL/GenBank/DDBJ databases">
        <authorList>
            <person name="Mao J.F."/>
        </authorList>
    </citation>
    <scope>NUCLEOTIDE SEQUENCE</scope>
    <source>
        <strain evidence="2">Huo1</strain>
        <tissue evidence="2">Leaf</tissue>
    </source>
</reference>
<accession>A0A8X8YVW8</accession>
<dbReference type="InterPro" id="IPR056948">
    <property type="entry name" value="PNGaseA_N"/>
</dbReference>
<dbReference type="InterPro" id="IPR021102">
    <property type="entry name" value="PNGase_A"/>
</dbReference>
<protein>
    <recommendedName>
        <fullName evidence="1">Peptide N-acetyl-beta-D-glucosaminyl asparaginase amidase A N-terminal domain-containing protein</fullName>
    </recommendedName>
</protein>
<dbReference type="PANTHER" id="PTHR31104">
    <property type="entry name" value="PEPTIDE-N4-(N-ACETYL-BETA-GLUCOSAMINYL)ASPARAGINE AMIDASE A PROTEIN"/>
    <property type="match status" value="1"/>
</dbReference>
<organism evidence="2">
    <name type="scientific">Salvia splendens</name>
    <name type="common">Scarlet sage</name>
    <dbReference type="NCBI Taxonomy" id="180675"/>
    <lineage>
        <taxon>Eukaryota</taxon>
        <taxon>Viridiplantae</taxon>
        <taxon>Streptophyta</taxon>
        <taxon>Embryophyta</taxon>
        <taxon>Tracheophyta</taxon>
        <taxon>Spermatophyta</taxon>
        <taxon>Magnoliopsida</taxon>
        <taxon>eudicotyledons</taxon>
        <taxon>Gunneridae</taxon>
        <taxon>Pentapetalae</taxon>
        <taxon>asterids</taxon>
        <taxon>lamiids</taxon>
        <taxon>Lamiales</taxon>
        <taxon>Lamiaceae</taxon>
        <taxon>Nepetoideae</taxon>
        <taxon>Mentheae</taxon>
        <taxon>Salviinae</taxon>
        <taxon>Salvia</taxon>
        <taxon>Salvia subgen. Calosphace</taxon>
        <taxon>core Calosphace</taxon>
    </lineage>
</organism>
<evidence type="ECO:0000313" key="3">
    <source>
        <dbReference type="Proteomes" id="UP000298416"/>
    </source>
</evidence>
<dbReference type="EMBL" id="PNBA02000001">
    <property type="protein sequence ID" value="KAG6436608.1"/>
    <property type="molecule type" value="Genomic_DNA"/>
</dbReference>
<feature type="domain" description="Peptide N-acetyl-beta-D-glucosaminyl asparaginase amidase A N-terminal" evidence="1">
    <location>
        <begin position="2"/>
        <end position="96"/>
    </location>
</feature>
<sequence>MKLNDNVVGSVIPFPVIYGGGIDPLLWKPLVSIGAFDFPSYEIELTPYLGIMLEKRNNLHSLGLEVADALPYWLIDANLYLWIDSNGDSVSTGPIEYSDPRVRLERESKFHDLDGKYKVEGETKREASGGVHAIWWALAAASPPISTPVADHPLAAVTGSPLPDGRAAGPPPSPPVQVAAWLPIGVAKNSPPSALLIANLPLVTGFRLVGGFWRILISLNVVKLFSTADDYSHEAGPDSESVRVVDEVRVKSDAGHSVAEMARERRYRATGVDVCAGGRDIVRGGGDFAELPRPMRGMFWQMEGNDTHTASS</sequence>
<evidence type="ECO:0000313" key="2">
    <source>
        <dbReference type="EMBL" id="KAG6436608.1"/>
    </source>
</evidence>
<keyword evidence="3" id="KW-1185">Reference proteome</keyword>
<name>A0A8X8YVW8_SALSN</name>